<protein>
    <recommendedName>
        <fullName evidence="4">Lipoprotein</fullName>
    </recommendedName>
</protein>
<evidence type="ECO:0008006" key="4">
    <source>
        <dbReference type="Google" id="ProtNLM"/>
    </source>
</evidence>
<evidence type="ECO:0000313" key="3">
    <source>
        <dbReference type="Proteomes" id="UP001501588"/>
    </source>
</evidence>
<organism evidence="2 3">
    <name type="scientific">Craurococcus roseus</name>
    <dbReference type="NCBI Taxonomy" id="77585"/>
    <lineage>
        <taxon>Bacteria</taxon>
        <taxon>Pseudomonadati</taxon>
        <taxon>Pseudomonadota</taxon>
        <taxon>Alphaproteobacteria</taxon>
        <taxon>Acetobacterales</taxon>
        <taxon>Acetobacteraceae</taxon>
        <taxon>Craurococcus</taxon>
    </lineage>
</organism>
<sequence length="421" mass="46402">MPKRPGRPPSVAATGQRLAASLLVTVLMLGCSGPAHRPALPPGAATDQRSPILLGEPRLSPDGTAILFAFKYGTLPYKLAVIPADPAESRIGILQAPPTMSWTQPAWAPDQRNFAAISYCKGDNCYEGAKGYHVWRFAVRPGPDNLRRITFDDGEVRRADPFFGRSADDLHWVLSSSRVHERVRWDLNERFLVRARGDQAEVLFPDDPEVLPIRRPDAQAPNSAPRIRSKKFALSDLSPAHAFDGTTLYFTGRVRDGTLPLARAIMDTKNRYERMLFRWRGGDALELLRDTPVIAVDAQRSGSGYVVASRTPNFANRPVDFDVVSDGGTERRLSFGQGNVFAMSASERMDTIAFASFRHLGDEVRFWVHQKGMAQAADLNVAERVSREVERQIQREANEGAAGQGAPRATPAPRQPAAAPR</sequence>
<dbReference type="Proteomes" id="UP001501588">
    <property type="component" value="Unassembled WGS sequence"/>
</dbReference>
<dbReference type="Gene3D" id="2.120.10.30">
    <property type="entry name" value="TolB, C-terminal domain"/>
    <property type="match status" value="1"/>
</dbReference>
<name>A0ABN1EJ31_9PROT</name>
<reference evidence="2 3" key="1">
    <citation type="journal article" date="2019" name="Int. J. Syst. Evol. Microbiol.">
        <title>The Global Catalogue of Microorganisms (GCM) 10K type strain sequencing project: providing services to taxonomists for standard genome sequencing and annotation.</title>
        <authorList>
            <consortium name="The Broad Institute Genomics Platform"/>
            <consortium name="The Broad Institute Genome Sequencing Center for Infectious Disease"/>
            <person name="Wu L."/>
            <person name="Ma J."/>
        </authorList>
    </citation>
    <scope>NUCLEOTIDE SEQUENCE [LARGE SCALE GENOMIC DNA]</scope>
    <source>
        <strain evidence="2 3">JCM 9933</strain>
    </source>
</reference>
<gene>
    <name evidence="2" type="ORF">GCM10009416_00810</name>
</gene>
<evidence type="ECO:0000256" key="1">
    <source>
        <dbReference type="SAM" id="MobiDB-lite"/>
    </source>
</evidence>
<dbReference type="InterPro" id="IPR011042">
    <property type="entry name" value="6-blade_b-propeller_TolB-like"/>
</dbReference>
<proteinExistence type="predicted"/>
<evidence type="ECO:0000313" key="2">
    <source>
        <dbReference type="EMBL" id="GAA0566670.1"/>
    </source>
</evidence>
<dbReference type="RefSeq" id="WP_343893146.1">
    <property type="nucleotide sequence ID" value="NZ_BAAAFZ010000002.1"/>
</dbReference>
<feature type="compositionally biased region" description="Basic and acidic residues" evidence="1">
    <location>
        <begin position="389"/>
        <end position="398"/>
    </location>
</feature>
<dbReference type="PROSITE" id="PS51257">
    <property type="entry name" value="PROKAR_LIPOPROTEIN"/>
    <property type="match status" value="1"/>
</dbReference>
<accession>A0ABN1EJ31</accession>
<comment type="caution">
    <text evidence="2">The sequence shown here is derived from an EMBL/GenBank/DDBJ whole genome shotgun (WGS) entry which is preliminary data.</text>
</comment>
<keyword evidence="3" id="KW-1185">Reference proteome</keyword>
<feature type="compositionally biased region" description="Low complexity" evidence="1">
    <location>
        <begin position="400"/>
        <end position="421"/>
    </location>
</feature>
<dbReference type="SUPFAM" id="SSF82171">
    <property type="entry name" value="DPP6 N-terminal domain-like"/>
    <property type="match status" value="1"/>
</dbReference>
<dbReference type="EMBL" id="BAAAFZ010000002">
    <property type="protein sequence ID" value="GAA0566670.1"/>
    <property type="molecule type" value="Genomic_DNA"/>
</dbReference>
<feature type="region of interest" description="Disordered" evidence="1">
    <location>
        <begin position="389"/>
        <end position="421"/>
    </location>
</feature>